<dbReference type="EMBL" id="KN833696">
    <property type="protein sequence ID" value="KIK27487.1"/>
    <property type="molecule type" value="Genomic_DNA"/>
</dbReference>
<sequence length="186" mass="21182">MTSGISRRESGPDFFFSVNVKLRSRTTVVERGVQSPEEDHSEGGCATMTTPSILRISQTAERRCLHDAMPHSYNDFKRRIHLRLIQDSPRSSRRHRVGSTFNSPRGYGETSGNVYIPSLGCSGFGKWKRTRGAFIFSNDESVAHSCHIQREWFFCRRRESCDADPTRKGFFQRSSALTGWNGNINK</sequence>
<protein>
    <submittedName>
        <fullName evidence="1">Uncharacterized protein</fullName>
    </submittedName>
</protein>
<accession>A0A0C9ZZ67</accession>
<dbReference type="Proteomes" id="UP000054018">
    <property type="component" value="Unassembled WGS sequence"/>
</dbReference>
<name>A0A0C9ZZ67_9AGAM</name>
<evidence type="ECO:0000313" key="2">
    <source>
        <dbReference type="Proteomes" id="UP000054018"/>
    </source>
</evidence>
<reference evidence="2" key="2">
    <citation type="submission" date="2015-01" db="EMBL/GenBank/DDBJ databases">
        <title>Evolutionary Origins and Diversification of the Mycorrhizal Mutualists.</title>
        <authorList>
            <consortium name="DOE Joint Genome Institute"/>
            <consortium name="Mycorrhizal Genomics Consortium"/>
            <person name="Kohler A."/>
            <person name="Kuo A."/>
            <person name="Nagy L.G."/>
            <person name="Floudas D."/>
            <person name="Copeland A."/>
            <person name="Barry K.W."/>
            <person name="Cichocki N."/>
            <person name="Veneault-Fourrey C."/>
            <person name="LaButti K."/>
            <person name="Lindquist E.A."/>
            <person name="Lipzen A."/>
            <person name="Lundell T."/>
            <person name="Morin E."/>
            <person name="Murat C."/>
            <person name="Riley R."/>
            <person name="Ohm R."/>
            <person name="Sun H."/>
            <person name="Tunlid A."/>
            <person name="Henrissat B."/>
            <person name="Grigoriev I.V."/>
            <person name="Hibbett D.S."/>
            <person name="Martin F."/>
        </authorList>
    </citation>
    <scope>NUCLEOTIDE SEQUENCE [LARGE SCALE GENOMIC DNA]</scope>
    <source>
        <strain evidence="2">441</strain>
    </source>
</reference>
<dbReference type="AlphaFoldDB" id="A0A0C9ZZ67"/>
<proteinExistence type="predicted"/>
<dbReference type="HOGENOM" id="CLU_1454961_0_0_1"/>
<gene>
    <name evidence="1" type="ORF">PISMIDRAFT_186687</name>
</gene>
<organism evidence="1 2">
    <name type="scientific">Pisolithus microcarpus 441</name>
    <dbReference type="NCBI Taxonomy" id="765257"/>
    <lineage>
        <taxon>Eukaryota</taxon>
        <taxon>Fungi</taxon>
        <taxon>Dikarya</taxon>
        <taxon>Basidiomycota</taxon>
        <taxon>Agaricomycotina</taxon>
        <taxon>Agaricomycetes</taxon>
        <taxon>Agaricomycetidae</taxon>
        <taxon>Boletales</taxon>
        <taxon>Sclerodermatineae</taxon>
        <taxon>Pisolithaceae</taxon>
        <taxon>Pisolithus</taxon>
    </lineage>
</organism>
<reference evidence="1 2" key="1">
    <citation type="submission" date="2014-04" db="EMBL/GenBank/DDBJ databases">
        <authorList>
            <consortium name="DOE Joint Genome Institute"/>
            <person name="Kuo A."/>
            <person name="Kohler A."/>
            <person name="Costa M.D."/>
            <person name="Nagy L.G."/>
            <person name="Floudas D."/>
            <person name="Copeland A."/>
            <person name="Barry K.W."/>
            <person name="Cichocki N."/>
            <person name="Veneault-Fourrey C."/>
            <person name="LaButti K."/>
            <person name="Lindquist E.A."/>
            <person name="Lipzen A."/>
            <person name="Lundell T."/>
            <person name="Morin E."/>
            <person name="Murat C."/>
            <person name="Sun H."/>
            <person name="Tunlid A."/>
            <person name="Henrissat B."/>
            <person name="Grigoriev I.V."/>
            <person name="Hibbett D.S."/>
            <person name="Martin F."/>
            <person name="Nordberg H.P."/>
            <person name="Cantor M.N."/>
            <person name="Hua S.X."/>
        </authorList>
    </citation>
    <scope>NUCLEOTIDE SEQUENCE [LARGE SCALE GENOMIC DNA]</scope>
    <source>
        <strain evidence="1 2">441</strain>
    </source>
</reference>
<evidence type="ECO:0000313" key="1">
    <source>
        <dbReference type="EMBL" id="KIK27487.1"/>
    </source>
</evidence>
<keyword evidence="2" id="KW-1185">Reference proteome</keyword>